<dbReference type="EMBL" id="QLMD01000005">
    <property type="protein sequence ID" value="RAJ98423.1"/>
    <property type="molecule type" value="Genomic_DNA"/>
</dbReference>
<evidence type="ECO:0000313" key="5">
    <source>
        <dbReference type="Proteomes" id="UP000287865"/>
    </source>
</evidence>
<evidence type="ECO:0000313" key="4">
    <source>
        <dbReference type="Proteomes" id="UP000249203"/>
    </source>
</evidence>
<dbReference type="RefSeq" id="WP_111569258.1">
    <property type="nucleotide sequence ID" value="NZ_PIPK01000005.1"/>
</dbReference>
<feature type="signal peptide" evidence="1">
    <location>
        <begin position="1"/>
        <end position="30"/>
    </location>
</feature>
<evidence type="ECO:0000313" key="2">
    <source>
        <dbReference type="EMBL" id="RAJ98423.1"/>
    </source>
</evidence>
<dbReference type="PROSITE" id="PS51257">
    <property type="entry name" value="PROKAR_LIPOPROTEIN"/>
    <property type="match status" value="1"/>
</dbReference>
<protein>
    <recommendedName>
        <fullName evidence="6">Glucose-inhibited division protein B</fullName>
    </recommendedName>
</protein>
<sequence length="117" mass="13147">MVLTTKAATRRVACAVIGLLWLVACTPAPQQLSLQVLADNQQQVSGQHVITEGVVRGFDDPEHYWLEDSAMNRVAVHPQYLLADKVGERVQVRGQFHADRERGRWIDARELTVLESD</sequence>
<dbReference type="AlphaFoldDB" id="A0A327WZ32"/>
<feature type="chain" id="PRO_5016386389" description="Glucose-inhibited division protein B" evidence="1">
    <location>
        <begin position="31"/>
        <end position="117"/>
    </location>
</feature>
<dbReference type="EMBL" id="PIPK01000005">
    <property type="protein sequence ID" value="RUO24762.1"/>
    <property type="molecule type" value="Genomic_DNA"/>
</dbReference>
<dbReference type="OrthoDB" id="5786500at2"/>
<keyword evidence="5" id="KW-1185">Reference proteome</keyword>
<reference evidence="3 5" key="1">
    <citation type="journal article" date="2018" name="Front. Microbiol.">
        <title>Genome-Based Analysis Reveals the Taxonomy and Diversity of the Family Idiomarinaceae.</title>
        <authorList>
            <person name="Liu Y."/>
            <person name="Lai Q."/>
            <person name="Shao Z."/>
        </authorList>
    </citation>
    <scope>NUCLEOTIDE SEQUENCE [LARGE SCALE GENOMIC DNA]</scope>
    <source>
        <strain evidence="3 5">CF12-14</strain>
    </source>
</reference>
<proteinExistence type="predicted"/>
<gene>
    <name evidence="2" type="ORF">B0I24_105176</name>
    <name evidence="3" type="ORF">CWE07_06875</name>
</gene>
<evidence type="ECO:0000313" key="3">
    <source>
        <dbReference type="EMBL" id="RUO24762.1"/>
    </source>
</evidence>
<dbReference type="Proteomes" id="UP000287865">
    <property type="component" value="Unassembled WGS sequence"/>
</dbReference>
<keyword evidence="1" id="KW-0732">Signal</keyword>
<evidence type="ECO:0000256" key="1">
    <source>
        <dbReference type="SAM" id="SignalP"/>
    </source>
</evidence>
<dbReference type="Proteomes" id="UP000249203">
    <property type="component" value="Unassembled WGS sequence"/>
</dbReference>
<name>A0A327WZ32_9GAMM</name>
<evidence type="ECO:0008006" key="6">
    <source>
        <dbReference type="Google" id="ProtNLM"/>
    </source>
</evidence>
<organism evidence="2 4">
    <name type="scientific">Aliidiomarina maris</name>
    <dbReference type="NCBI Taxonomy" id="531312"/>
    <lineage>
        <taxon>Bacteria</taxon>
        <taxon>Pseudomonadati</taxon>
        <taxon>Pseudomonadota</taxon>
        <taxon>Gammaproteobacteria</taxon>
        <taxon>Alteromonadales</taxon>
        <taxon>Idiomarinaceae</taxon>
        <taxon>Aliidiomarina</taxon>
    </lineage>
</organism>
<comment type="caution">
    <text evidence="2">The sequence shown here is derived from an EMBL/GenBank/DDBJ whole genome shotgun (WGS) entry which is preliminary data.</text>
</comment>
<reference evidence="2 4" key="2">
    <citation type="submission" date="2018-06" db="EMBL/GenBank/DDBJ databases">
        <title>Genomic Encyclopedia of Type Strains, Phase III (KMG-III): the genomes of soil and plant-associated and newly described type strains.</title>
        <authorList>
            <person name="Whitman W."/>
        </authorList>
    </citation>
    <scope>NUCLEOTIDE SEQUENCE [LARGE SCALE GENOMIC DNA]</scope>
    <source>
        <strain evidence="2 4">CGMCC 1.15366</strain>
    </source>
</reference>
<accession>A0A327WZ32</accession>